<dbReference type="InterPro" id="IPR050243">
    <property type="entry name" value="PHP_phosphatase"/>
</dbReference>
<evidence type="ECO:0000259" key="1">
    <source>
        <dbReference type="Pfam" id="PF02811"/>
    </source>
</evidence>
<dbReference type="InterPro" id="IPR016195">
    <property type="entry name" value="Pol/histidinol_Pase-like"/>
</dbReference>
<dbReference type="SUPFAM" id="SSF89550">
    <property type="entry name" value="PHP domain-like"/>
    <property type="match status" value="1"/>
</dbReference>
<dbReference type="GO" id="GO:0008270">
    <property type="term" value="F:zinc ion binding"/>
    <property type="evidence" value="ECO:0007669"/>
    <property type="project" value="TreeGrafter"/>
</dbReference>
<name>A0A1B4XFE4_9GAMM</name>
<dbReference type="KEGG" id="slim:SCL_1203"/>
<sequence length="238" mass="26813">MTGPPLVFEARALDLSRLPRIDSHLHTSWTDGKATVAETYQRAVELGLEVILYSEHSRKTSTDWFSRFAEEVRSLPAAPCRAYVGTEVKIESLDGEIDTIPAISDLCDFIMASVHRFPDGRGGAIPFGEVNPDEAVDREFALSWAALENPKIDILGHMFGMSYRRYKVTPPDEKIRALIARAAEYGVAVEVNSHYHPNPFQYIEWCREYDARITFGSNAHSLEKIGEIMRQLGAERAR</sequence>
<dbReference type="GO" id="GO:0042578">
    <property type="term" value="F:phosphoric ester hydrolase activity"/>
    <property type="evidence" value="ECO:0007669"/>
    <property type="project" value="TreeGrafter"/>
</dbReference>
<feature type="domain" description="PHP" evidence="1">
    <location>
        <begin position="22"/>
        <end position="194"/>
    </location>
</feature>
<dbReference type="Proteomes" id="UP000243180">
    <property type="component" value="Chromosome"/>
</dbReference>
<dbReference type="PANTHER" id="PTHR36928:SF1">
    <property type="entry name" value="PHOSPHATASE YCDX-RELATED"/>
    <property type="match status" value="1"/>
</dbReference>
<evidence type="ECO:0000313" key="3">
    <source>
        <dbReference type="Proteomes" id="UP000243180"/>
    </source>
</evidence>
<reference evidence="2 3" key="1">
    <citation type="submission" date="2015-05" db="EMBL/GenBank/DDBJ databases">
        <title>Complete genome sequence of a sulfur-oxidizing gammaproteobacterium strain HA5.</title>
        <authorList>
            <person name="Miura A."/>
            <person name="Kojima H."/>
            <person name="Fukui M."/>
        </authorList>
    </citation>
    <scope>NUCLEOTIDE SEQUENCE [LARGE SCALE GENOMIC DNA]</scope>
    <source>
        <strain evidence="2 3">HA5</strain>
    </source>
</reference>
<dbReference type="EMBL" id="AP014879">
    <property type="protein sequence ID" value="BAV33516.1"/>
    <property type="molecule type" value="Genomic_DNA"/>
</dbReference>
<gene>
    <name evidence="2" type="ORF">SCL_1203</name>
</gene>
<accession>A0A1B4XFE4</accession>
<dbReference type="PANTHER" id="PTHR36928">
    <property type="entry name" value="PHOSPHATASE YCDX-RELATED"/>
    <property type="match status" value="1"/>
</dbReference>
<evidence type="ECO:0000313" key="2">
    <source>
        <dbReference type="EMBL" id="BAV33516.1"/>
    </source>
</evidence>
<organism evidence="2 3">
    <name type="scientific">Sulfuricaulis limicola</name>
    <dbReference type="NCBI Taxonomy" id="1620215"/>
    <lineage>
        <taxon>Bacteria</taxon>
        <taxon>Pseudomonadati</taxon>
        <taxon>Pseudomonadota</taxon>
        <taxon>Gammaproteobacteria</taxon>
        <taxon>Acidiferrobacterales</taxon>
        <taxon>Acidiferrobacteraceae</taxon>
        <taxon>Sulfuricaulis</taxon>
    </lineage>
</organism>
<dbReference type="Pfam" id="PF02811">
    <property type="entry name" value="PHP"/>
    <property type="match status" value="1"/>
</dbReference>
<dbReference type="AlphaFoldDB" id="A0A1B4XFE4"/>
<proteinExistence type="predicted"/>
<dbReference type="GO" id="GO:0005829">
    <property type="term" value="C:cytosol"/>
    <property type="evidence" value="ECO:0007669"/>
    <property type="project" value="TreeGrafter"/>
</dbReference>
<dbReference type="InParanoid" id="A0A1B4XFE4"/>
<keyword evidence="3" id="KW-1185">Reference proteome</keyword>
<dbReference type="Gene3D" id="3.20.20.140">
    <property type="entry name" value="Metal-dependent hydrolases"/>
    <property type="match status" value="1"/>
</dbReference>
<dbReference type="InterPro" id="IPR004013">
    <property type="entry name" value="PHP_dom"/>
</dbReference>
<protein>
    <submittedName>
        <fullName evidence="2">Histidinol phosphatase</fullName>
    </submittedName>
</protein>